<feature type="coiled-coil region" evidence="1">
    <location>
        <begin position="239"/>
        <end position="469"/>
    </location>
</feature>
<name>A0A2G9UGB7_TELCI</name>
<organism evidence="2 3">
    <name type="scientific">Teladorsagia circumcincta</name>
    <name type="common">Brown stomach worm</name>
    <name type="synonym">Ostertagia circumcincta</name>
    <dbReference type="NCBI Taxonomy" id="45464"/>
    <lineage>
        <taxon>Eukaryota</taxon>
        <taxon>Metazoa</taxon>
        <taxon>Ecdysozoa</taxon>
        <taxon>Nematoda</taxon>
        <taxon>Chromadorea</taxon>
        <taxon>Rhabditida</taxon>
        <taxon>Rhabditina</taxon>
        <taxon>Rhabditomorpha</taxon>
        <taxon>Strongyloidea</taxon>
        <taxon>Trichostrongylidae</taxon>
        <taxon>Teladorsagia</taxon>
    </lineage>
</organism>
<reference evidence="2 3" key="1">
    <citation type="submission" date="2015-09" db="EMBL/GenBank/DDBJ databases">
        <title>Draft genome of the parasitic nematode Teladorsagia circumcincta isolate WARC Sus (inbred).</title>
        <authorList>
            <person name="Mitreva M."/>
        </authorList>
    </citation>
    <scope>NUCLEOTIDE SEQUENCE [LARGE SCALE GENOMIC DNA]</scope>
    <source>
        <strain evidence="2 3">S</strain>
    </source>
</reference>
<keyword evidence="3" id="KW-1185">Reference proteome</keyword>
<dbReference type="OrthoDB" id="5874802at2759"/>
<dbReference type="EMBL" id="KZ346715">
    <property type="protein sequence ID" value="PIO69287.1"/>
    <property type="molecule type" value="Genomic_DNA"/>
</dbReference>
<feature type="coiled-coil region" evidence="1">
    <location>
        <begin position="2"/>
        <end position="40"/>
    </location>
</feature>
<sequence length="527" mass="60604">MVASLTERAERAEKALQEDRALLMEERSNLEKSVEERKEKDSLIFFSSEDEIARKVSAHENMASVSDLSAQTAGEMCTSDEIQQLRSEIAYLNEMNTELTAKINHLEEENNTVKFTRDEAQRLLNELKTAGETVQGKLEVPDRIAGAGDDLLDVSMSAGDVQLENIRLNEELKRNVEEIIVVRNHRAALEKELLELKSQLAERDRKADNAEVFIPVQDENINEACGDKESRSDDSHHRISQLEEELQVQLKEVDCLSQAAANERRRAEKALEDVNEKLAQQEVLMNEIKQKDDVIARLEEEVKRKAVRSQYADSENHCRQLESRMDEFVVELERLHEIHNEERARAESELTELRKLQHESESQIADLSEKLRISEETLSSKEQELELAKNNLNMQTVALENEISELKEKLKESTESAAVASERSTASLREVQNSLIEEEKRVLELRHKLKEEQAQLATLQSEAKHREEQLKNEISLRQNQASPVASKIRELEEINDKMRLEFIAKASERHYCRLPLMYVVLPRLNNA</sequence>
<dbReference type="Proteomes" id="UP000230423">
    <property type="component" value="Unassembled WGS sequence"/>
</dbReference>
<dbReference type="AlphaFoldDB" id="A0A2G9UGB7"/>
<accession>A0A2G9UGB7</accession>
<evidence type="ECO:0000313" key="2">
    <source>
        <dbReference type="EMBL" id="PIO69287.1"/>
    </source>
</evidence>
<keyword evidence="1" id="KW-0175">Coiled coil</keyword>
<protein>
    <submittedName>
        <fullName evidence="2">M protein repeat protein</fullName>
    </submittedName>
</protein>
<gene>
    <name evidence="2" type="ORF">TELCIR_08891</name>
</gene>
<feature type="coiled-coil region" evidence="1">
    <location>
        <begin position="82"/>
        <end position="126"/>
    </location>
</feature>
<proteinExistence type="predicted"/>
<evidence type="ECO:0000313" key="3">
    <source>
        <dbReference type="Proteomes" id="UP000230423"/>
    </source>
</evidence>
<evidence type="ECO:0000256" key="1">
    <source>
        <dbReference type="SAM" id="Coils"/>
    </source>
</evidence>